<evidence type="ECO:0000313" key="1">
    <source>
        <dbReference type="EMBL" id="MBM9432341.1"/>
    </source>
</evidence>
<name>A0ABS2TFP8_9ACTO</name>
<organism evidence="1 2">
    <name type="scientific">Flaviflexus equikiangi</name>
    <dbReference type="NCBI Taxonomy" id="2758573"/>
    <lineage>
        <taxon>Bacteria</taxon>
        <taxon>Bacillati</taxon>
        <taxon>Actinomycetota</taxon>
        <taxon>Actinomycetes</taxon>
        <taxon>Actinomycetales</taxon>
        <taxon>Actinomycetaceae</taxon>
        <taxon>Flaviflexus</taxon>
    </lineage>
</organism>
<dbReference type="Proteomes" id="UP000705983">
    <property type="component" value="Unassembled WGS sequence"/>
</dbReference>
<keyword evidence="2" id="KW-1185">Reference proteome</keyword>
<proteinExistence type="predicted"/>
<accession>A0ABS2TFP8</accession>
<evidence type="ECO:0000313" key="2">
    <source>
        <dbReference type="Proteomes" id="UP000705983"/>
    </source>
</evidence>
<reference evidence="2" key="1">
    <citation type="submission" date="2021-02" db="EMBL/GenBank/DDBJ databases">
        <title>Leucobacter sp. CX169.</title>
        <authorList>
            <person name="Cheng Y."/>
        </authorList>
    </citation>
    <scope>NUCLEOTIDE SEQUENCE [LARGE SCALE GENOMIC DNA]</scope>
    <source>
        <strain evidence="2">JY899</strain>
    </source>
</reference>
<comment type="caution">
    <text evidence="1">The sequence shown here is derived from an EMBL/GenBank/DDBJ whole genome shotgun (WGS) entry which is preliminary data.</text>
</comment>
<evidence type="ECO:0008006" key="3">
    <source>
        <dbReference type="Google" id="ProtNLM"/>
    </source>
</evidence>
<sequence>MSDVPRKLQKEIPPIVKKGALNIKEAMRKDLMASSYSGINYVASTVSFDELDGGFAAVIGPSSGRGRGKGSLANVAYFGTSRGGGTVRDPKEALADEEDNFLTHLGKVAGGVLD</sequence>
<gene>
    <name evidence="1" type="ORF">JVW63_01265</name>
</gene>
<protein>
    <recommendedName>
        <fullName evidence="3">HK97 gp10 family phage protein</fullName>
    </recommendedName>
</protein>
<dbReference type="EMBL" id="JAFFJS010000001">
    <property type="protein sequence ID" value="MBM9432341.1"/>
    <property type="molecule type" value="Genomic_DNA"/>
</dbReference>